<keyword evidence="2" id="KW-1185">Reference proteome</keyword>
<evidence type="ECO:0000313" key="1">
    <source>
        <dbReference type="EMBL" id="KAJ8645974.1"/>
    </source>
</evidence>
<accession>A0ACC2MKV2</accession>
<protein>
    <submittedName>
        <fullName evidence="1">Uncharacterized protein</fullName>
    </submittedName>
</protein>
<gene>
    <name evidence="1" type="ORF">MRB53_007722</name>
</gene>
<evidence type="ECO:0000313" key="2">
    <source>
        <dbReference type="Proteomes" id="UP001234297"/>
    </source>
</evidence>
<name>A0ACC2MKV2_PERAE</name>
<sequence>MSFQDLQSNTKPSDRLPKPAGNASVAAGIFQINTAVAGFRRLVDAIGTTKDTPDLRQKLHHSRQRIGQLVKETSAKLRALSDSDRSSDVNPSKKIEDAKLARDFQTILQDYQKVQQLAAEREAAYAPSGPLSSLAESSGSIEYSSQDTDQDGHSFLREQKRQEILLLGNEVAFNEAIIDEREQGIKDIQDQIGQANEIFRDLAVLVHEQGVVIDDIDSNIEGSYATTAQARTQLAKASKSVKSRSSWGNENGWSVPPYCSDGFLFWISSWRWLEPGCDQQGERFSRLKWEQIGGVGGGGDADCTKMDWDVRRCWIANGKVAWQHGKDVKVCGANQLESFTMTMKQEWRIQMIAVLGDGYPTGCKMNVLGWIVRSQIVAGPRRTVAFPEKS</sequence>
<reference evidence="1 2" key="1">
    <citation type="journal article" date="2022" name="Hortic Res">
        <title>A haplotype resolved chromosomal level avocado genome allows analysis of novel avocado genes.</title>
        <authorList>
            <person name="Nath O."/>
            <person name="Fletcher S.J."/>
            <person name="Hayward A."/>
            <person name="Shaw L.M."/>
            <person name="Masouleh A.K."/>
            <person name="Furtado A."/>
            <person name="Henry R.J."/>
            <person name="Mitter N."/>
        </authorList>
    </citation>
    <scope>NUCLEOTIDE SEQUENCE [LARGE SCALE GENOMIC DNA]</scope>
    <source>
        <strain evidence="2">cv. Hass</strain>
    </source>
</reference>
<dbReference type="EMBL" id="CM056810">
    <property type="protein sequence ID" value="KAJ8645974.1"/>
    <property type="molecule type" value="Genomic_DNA"/>
</dbReference>
<dbReference type="Proteomes" id="UP001234297">
    <property type="component" value="Chromosome 2"/>
</dbReference>
<comment type="caution">
    <text evidence="1">The sequence shown here is derived from an EMBL/GenBank/DDBJ whole genome shotgun (WGS) entry which is preliminary data.</text>
</comment>
<proteinExistence type="predicted"/>
<organism evidence="1 2">
    <name type="scientific">Persea americana</name>
    <name type="common">Avocado</name>
    <dbReference type="NCBI Taxonomy" id="3435"/>
    <lineage>
        <taxon>Eukaryota</taxon>
        <taxon>Viridiplantae</taxon>
        <taxon>Streptophyta</taxon>
        <taxon>Embryophyta</taxon>
        <taxon>Tracheophyta</taxon>
        <taxon>Spermatophyta</taxon>
        <taxon>Magnoliopsida</taxon>
        <taxon>Magnoliidae</taxon>
        <taxon>Laurales</taxon>
        <taxon>Lauraceae</taxon>
        <taxon>Persea</taxon>
    </lineage>
</organism>